<evidence type="ECO:0000313" key="5">
    <source>
        <dbReference type="Proteomes" id="UP000033115"/>
    </source>
</evidence>
<evidence type="ECO:0000313" key="4">
    <source>
        <dbReference type="EMBL" id="AKA70294.1"/>
    </source>
</evidence>
<accession>A0A0E3MA76</accession>
<dbReference type="GO" id="GO:0016758">
    <property type="term" value="F:hexosyltransferase activity"/>
    <property type="evidence" value="ECO:0007669"/>
    <property type="project" value="InterPro"/>
</dbReference>
<dbReference type="STRING" id="1548.CSCA_3169"/>
<reference evidence="4 5" key="1">
    <citation type="journal article" date="2015" name="J. Biotechnol.">
        <title>Complete genome sequence of a malodorant-producing acetogen, Clostridium scatologenes ATCC 25775(T).</title>
        <authorList>
            <person name="Zhu Z."/>
            <person name="Guo T."/>
            <person name="Zheng H."/>
            <person name="Song T."/>
            <person name="Ouyang P."/>
            <person name="Xie J."/>
        </authorList>
    </citation>
    <scope>NUCLEOTIDE SEQUENCE [LARGE SCALE GENOMIC DNA]</scope>
    <source>
        <strain evidence="4 5">ATCC 25775</strain>
    </source>
</reference>
<dbReference type="NCBIfam" id="TIGR03590">
    <property type="entry name" value="PseG"/>
    <property type="match status" value="1"/>
</dbReference>
<dbReference type="KEGG" id="csq:CSCA_3169"/>
<dbReference type="HOGENOM" id="CLU_023406_1_0_9"/>
<feature type="binding site" evidence="2">
    <location>
        <position position="164"/>
    </location>
    <ligand>
        <name>substrate</name>
    </ligand>
</feature>
<evidence type="ECO:0000256" key="2">
    <source>
        <dbReference type="PIRSR" id="PIRSR620023-2"/>
    </source>
</evidence>
<feature type="binding site" evidence="2">
    <location>
        <position position="259"/>
    </location>
    <ligand>
        <name>substrate</name>
    </ligand>
</feature>
<dbReference type="EMBL" id="CP009933">
    <property type="protein sequence ID" value="AKA70294.1"/>
    <property type="molecule type" value="Genomic_DNA"/>
</dbReference>
<keyword evidence="5" id="KW-1185">Reference proteome</keyword>
<dbReference type="AlphaFoldDB" id="A0A0E3MA76"/>
<dbReference type="Gene3D" id="3.40.50.2000">
    <property type="entry name" value="Glycogen Phosphorylase B"/>
    <property type="match status" value="1"/>
</dbReference>
<organism evidence="4 5">
    <name type="scientific">Clostridium scatologenes</name>
    <dbReference type="NCBI Taxonomy" id="1548"/>
    <lineage>
        <taxon>Bacteria</taxon>
        <taxon>Bacillati</taxon>
        <taxon>Bacillota</taxon>
        <taxon>Clostridia</taxon>
        <taxon>Eubacteriales</taxon>
        <taxon>Clostridiaceae</taxon>
        <taxon>Clostridium</taxon>
    </lineage>
</organism>
<gene>
    <name evidence="4" type="ORF">CSCA_3169</name>
</gene>
<proteinExistence type="predicted"/>
<keyword evidence="4" id="KW-0808">Transferase</keyword>
<dbReference type="Gene3D" id="3.40.50.11190">
    <property type="match status" value="1"/>
</dbReference>
<dbReference type="InterPro" id="IPR007235">
    <property type="entry name" value="Glyco_trans_28_C"/>
</dbReference>
<dbReference type="RefSeq" id="WP_029162685.1">
    <property type="nucleotide sequence ID" value="NZ_CP009933.1"/>
</dbReference>
<name>A0A0E3MA76_CLOSL</name>
<evidence type="ECO:0000259" key="3">
    <source>
        <dbReference type="Pfam" id="PF04101"/>
    </source>
</evidence>
<dbReference type="InterPro" id="IPR020023">
    <property type="entry name" value="PseG"/>
</dbReference>
<sequence>MKIAIRADGGSKIGMGHVMRTLVLAKELAKINEVFYICRMDNKNFYSVNYNKAIKDNISDRYRKGIEKIIGEGIKVCFIRENYLIEDMEKISSDILITDSYDVDENYFNATKHMFKKTMYIDDINSYYFNVDFLLNQNVDAKDFLYKCNSNTKLMLGLEYVMLREEFRSLPTKEVKIRVRDIMLTVGGADPYHVTDKILTWVKTLEYNFHVVIGPSFNNIETLKCFESDSIKLYYNADMCSIMKKCDMAISACGSTLYELCACGVPTIGIIIADNQMGIGRKLKEMKIIENLGWHYKISKDYFINSLKSLAEDYQRRNKISKEAAALVDGRGAERISNIIGLSCC</sequence>
<feature type="domain" description="Glycosyl transferase family 28 C-terminal" evidence="3">
    <location>
        <begin position="204"/>
        <end position="274"/>
    </location>
</feature>
<protein>
    <submittedName>
        <fullName evidence="4">Glycosyl transferase-like protein</fullName>
    </submittedName>
</protein>
<evidence type="ECO:0000256" key="1">
    <source>
        <dbReference type="PIRSR" id="PIRSR620023-1"/>
    </source>
</evidence>
<dbReference type="Proteomes" id="UP000033115">
    <property type="component" value="Chromosome"/>
</dbReference>
<dbReference type="SUPFAM" id="SSF53756">
    <property type="entry name" value="UDP-Glycosyltransferase/glycogen phosphorylase"/>
    <property type="match status" value="1"/>
</dbReference>
<dbReference type="Pfam" id="PF04101">
    <property type="entry name" value="Glyco_tran_28_C"/>
    <property type="match status" value="1"/>
</dbReference>
<feature type="active site" description="Proton acceptor" evidence="1">
    <location>
        <position position="17"/>
    </location>
</feature>